<dbReference type="Pfam" id="PF00725">
    <property type="entry name" value="3HCDH"/>
    <property type="match status" value="2"/>
</dbReference>
<dbReference type="GO" id="GO:0070403">
    <property type="term" value="F:NAD+ binding"/>
    <property type="evidence" value="ECO:0007669"/>
    <property type="project" value="InterPro"/>
</dbReference>
<keyword evidence="12" id="KW-1185">Reference proteome</keyword>
<dbReference type="EMBL" id="QQAW01000002">
    <property type="protein sequence ID" value="RDI39375.1"/>
    <property type="molecule type" value="Genomic_DNA"/>
</dbReference>
<evidence type="ECO:0000313" key="12">
    <source>
        <dbReference type="Proteomes" id="UP000254958"/>
    </source>
</evidence>
<dbReference type="Proteomes" id="UP000562982">
    <property type="component" value="Unassembled WGS sequence"/>
</dbReference>
<feature type="domain" description="3-hydroxyacyl-CoA dehydrogenase NAD binding" evidence="9">
    <location>
        <begin position="13"/>
        <end position="187"/>
    </location>
</feature>
<keyword evidence="2" id="KW-0276">Fatty acid metabolism</keyword>
<dbReference type="CDD" id="cd06558">
    <property type="entry name" value="crotonase-like"/>
    <property type="match status" value="1"/>
</dbReference>
<dbReference type="AlphaFoldDB" id="A0A370G6F1"/>
<dbReference type="PANTHER" id="PTHR48075">
    <property type="entry name" value="3-HYDROXYACYL-COA DEHYDROGENASE FAMILY PROTEIN"/>
    <property type="match status" value="1"/>
</dbReference>
<dbReference type="GO" id="GO:0003857">
    <property type="term" value="F:(3S)-3-hydroxyacyl-CoA dehydrogenase (NAD+) activity"/>
    <property type="evidence" value="ECO:0007669"/>
    <property type="project" value="UniProtKB-EC"/>
</dbReference>
<proteinExistence type="predicted"/>
<evidence type="ECO:0000313" key="13">
    <source>
        <dbReference type="Proteomes" id="UP000562982"/>
    </source>
</evidence>
<dbReference type="Gene3D" id="1.10.1040.50">
    <property type="match status" value="1"/>
</dbReference>
<evidence type="ECO:0000256" key="3">
    <source>
        <dbReference type="ARBA" id="ARBA00022963"/>
    </source>
</evidence>
<feature type="domain" description="3-hydroxyacyl-CoA dehydrogenase C-terminal" evidence="8">
    <location>
        <begin position="189"/>
        <end position="290"/>
    </location>
</feature>
<name>A0A370G6F1_GLULI</name>
<evidence type="ECO:0000313" key="11">
    <source>
        <dbReference type="EMBL" id="RDI39375.1"/>
    </source>
</evidence>
<dbReference type="EMBL" id="JABEQI010000002">
    <property type="protein sequence ID" value="MBB2185570.1"/>
    <property type="molecule type" value="Genomic_DNA"/>
</dbReference>
<dbReference type="SUPFAM" id="SSF52096">
    <property type="entry name" value="ClpP/crotonase"/>
    <property type="match status" value="1"/>
</dbReference>
<keyword evidence="6" id="KW-0443">Lipid metabolism</keyword>
<dbReference type="UniPathway" id="UPA00659"/>
<organism evidence="11 12">
    <name type="scientific">Gluconacetobacter liquefaciens</name>
    <name type="common">Acetobacter liquefaciens</name>
    <dbReference type="NCBI Taxonomy" id="89584"/>
    <lineage>
        <taxon>Bacteria</taxon>
        <taxon>Pseudomonadati</taxon>
        <taxon>Pseudomonadota</taxon>
        <taxon>Alphaproteobacteria</taxon>
        <taxon>Acetobacterales</taxon>
        <taxon>Acetobacteraceae</taxon>
        <taxon>Gluconacetobacter</taxon>
    </lineage>
</organism>
<keyword evidence="3" id="KW-0442">Lipid degradation</keyword>
<dbReference type="RefSeq" id="WP_114726265.1">
    <property type="nucleotide sequence ID" value="NZ_BJMI01000001.1"/>
</dbReference>
<evidence type="ECO:0000256" key="1">
    <source>
        <dbReference type="ARBA" id="ARBA00005005"/>
    </source>
</evidence>
<keyword evidence="4" id="KW-0560">Oxidoreductase</keyword>
<dbReference type="InterPro" id="IPR006108">
    <property type="entry name" value="3HC_DH_C"/>
</dbReference>
<feature type="domain" description="3-hydroxyacyl-CoA dehydrogenase C-terminal" evidence="8">
    <location>
        <begin position="339"/>
        <end position="386"/>
    </location>
</feature>
<evidence type="ECO:0000256" key="5">
    <source>
        <dbReference type="ARBA" id="ARBA00023027"/>
    </source>
</evidence>
<dbReference type="InterPro" id="IPR006176">
    <property type="entry name" value="3-OHacyl-CoA_DH_NAD-bd"/>
</dbReference>
<dbReference type="SUPFAM" id="SSF51735">
    <property type="entry name" value="NAD(P)-binding Rossmann-fold domains"/>
    <property type="match status" value="1"/>
</dbReference>
<reference evidence="10 13" key="2">
    <citation type="submission" date="2020-04" db="EMBL/GenBank/DDBJ databases">
        <title>Description of novel Gluconacetobacter.</title>
        <authorList>
            <person name="Sombolestani A."/>
        </authorList>
    </citation>
    <scope>NUCLEOTIDE SEQUENCE [LARGE SCALE GENOMIC DNA]</scope>
    <source>
        <strain evidence="10 13">LMG 1382</strain>
    </source>
</reference>
<comment type="catalytic activity">
    <reaction evidence="7">
        <text>a (3S)-3-hydroxyacyl-CoA + NAD(+) = a 3-oxoacyl-CoA + NADH + H(+)</text>
        <dbReference type="Rhea" id="RHEA:22432"/>
        <dbReference type="ChEBI" id="CHEBI:15378"/>
        <dbReference type="ChEBI" id="CHEBI:57318"/>
        <dbReference type="ChEBI" id="CHEBI:57540"/>
        <dbReference type="ChEBI" id="CHEBI:57945"/>
        <dbReference type="ChEBI" id="CHEBI:90726"/>
        <dbReference type="EC" id="1.1.1.35"/>
    </reaction>
</comment>
<comment type="pathway">
    <text evidence="1">Lipid metabolism; fatty acid beta-oxidation.</text>
</comment>
<evidence type="ECO:0000313" key="10">
    <source>
        <dbReference type="EMBL" id="MBB2185570.1"/>
    </source>
</evidence>
<dbReference type="InterPro" id="IPR036291">
    <property type="entry name" value="NAD(P)-bd_dom_sf"/>
</dbReference>
<dbReference type="InterPro" id="IPR001753">
    <property type="entry name" value="Enoyl-CoA_hydra/iso"/>
</dbReference>
<gene>
    <name evidence="11" type="ORF">C7453_102162</name>
    <name evidence="10" type="ORF">HLH32_04085</name>
</gene>
<comment type="caution">
    <text evidence="11">The sequence shown here is derived from an EMBL/GenBank/DDBJ whole genome shotgun (WGS) entry which is preliminary data.</text>
</comment>
<sequence length="755" mass="79230">MNDIENESPFLTCAVIGAGTMGAGIAAHMANAGAQVVLLDLDAEVAAHAVERQVRAGGFMLPGFADRVRSGSTRSDMALLADADWIVEAVAERLDIKRGLFAEIARVRKPGCVLSSNTSTIPLRDLVEGMDPALARDVLIAHFFNPPRQMRLLELVTGPRTDPDSVARLRRFIDVGLGKSIVACNDTPGFIANRIGCFWLAAGLGEALRLGIDVETADAVMGKPFGLPRTGVFGLYDLIGIDLMPGLIRSLQANLPAGDAIQAYDAEPARVAAMLEQGLTGRKGGGGFYRTAAGGGAREVLDLSGGAYRDPRAAPVLEGEPRRLMAGGDPAGRYAWAVMSRTLAYAASLVPEIADRPDQVDEAMRLGYGWTFGPFELIDRIGAEWLAGRLAEDGQPVPALLQAASAGGFYRVVEGAREVLVPRAQGAVHAPLEPAEGVIALPALRLARQPVWSSEAASLWDLGEGVGLFAFQTRLNVFAAPLIEAVQRVAAVVPDHFDALVVGNDGPVFSAGADLKAMLALSEGNDRAGLEAFLCAGQQAFDALAGASFPVVGAVGALAVGGGCECLLHAHRVVAHAEARIGLVEAQVGLVPGWGGVPAWLARHQAAGLDAGAAAAATLRAVVQGVTWPGAFRAREARLLRPDDRIVMNADRLIAEARTVAQALRPGFRPPVAPDLPLPPRAVLEGVVVDLAPSLAPHDRVIAGALADILSGDGRPVRVADLNARVTECFLDLAFTEPTRARMRQMIATGKPLRN</sequence>
<dbReference type="InterPro" id="IPR029045">
    <property type="entry name" value="ClpP/crotonase-like_dom_sf"/>
</dbReference>
<dbReference type="OrthoDB" id="9803287at2"/>
<dbReference type="InterPro" id="IPR008927">
    <property type="entry name" value="6-PGluconate_DH-like_C_sf"/>
</dbReference>
<accession>A0A370G6F1</accession>
<dbReference type="GO" id="GO:0006635">
    <property type="term" value="P:fatty acid beta-oxidation"/>
    <property type="evidence" value="ECO:0007669"/>
    <property type="project" value="UniProtKB-UniPathway"/>
</dbReference>
<dbReference type="Pfam" id="PF02737">
    <property type="entry name" value="3HCDH_N"/>
    <property type="match status" value="1"/>
</dbReference>
<evidence type="ECO:0000259" key="8">
    <source>
        <dbReference type="Pfam" id="PF00725"/>
    </source>
</evidence>
<dbReference type="Proteomes" id="UP000254958">
    <property type="component" value="Unassembled WGS sequence"/>
</dbReference>
<evidence type="ECO:0000256" key="2">
    <source>
        <dbReference type="ARBA" id="ARBA00022832"/>
    </source>
</evidence>
<dbReference type="SUPFAM" id="SSF48179">
    <property type="entry name" value="6-phosphogluconate dehydrogenase C-terminal domain-like"/>
    <property type="match status" value="2"/>
</dbReference>
<dbReference type="Gene3D" id="3.40.50.720">
    <property type="entry name" value="NAD(P)-binding Rossmann-like Domain"/>
    <property type="match status" value="1"/>
</dbReference>
<evidence type="ECO:0000256" key="4">
    <source>
        <dbReference type="ARBA" id="ARBA00023002"/>
    </source>
</evidence>
<keyword evidence="5" id="KW-0520">NAD</keyword>
<reference evidence="11 12" key="1">
    <citation type="submission" date="2018-07" db="EMBL/GenBank/DDBJ databases">
        <title>Genomic Encyclopedia of Type Strains, Phase IV (KMG-IV): sequencing the most valuable type-strain genomes for metagenomic binning, comparative biology and taxonomic classification.</title>
        <authorList>
            <person name="Goeker M."/>
        </authorList>
    </citation>
    <scope>NUCLEOTIDE SEQUENCE [LARGE SCALE GENOMIC DNA]</scope>
    <source>
        <strain evidence="11 12">DSM 5603</strain>
    </source>
</reference>
<evidence type="ECO:0000256" key="6">
    <source>
        <dbReference type="ARBA" id="ARBA00023098"/>
    </source>
</evidence>
<dbReference type="Pfam" id="PF00378">
    <property type="entry name" value="ECH_1"/>
    <property type="match status" value="1"/>
</dbReference>
<evidence type="ECO:0000259" key="9">
    <source>
        <dbReference type="Pfam" id="PF02737"/>
    </source>
</evidence>
<dbReference type="PANTHER" id="PTHR48075:SF7">
    <property type="entry name" value="3-HYDROXYACYL-COA DEHYDROGENASE-RELATED"/>
    <property type="match status" value="1"/>
</dbReference>
<dbReference type="Gene3D" id="3.90.226.10">
    <property type="entry name" value="2-enoyl-CoA Hydratase, Chain A, domain 1"/>
    <property type="match status" value="1"/>
</dbReference>
<protein>
    <submittedName>
        <fullName evidence="11">3-hydroxyacyl-CoA dehydrogenase</fullName>
    </submittedName>
</protein>
<evidence type="ECO:0000256" key="7">
    <source>
        <dbReference type="ARBA" id="ARBA00049556"/>
    </source>
</evidence>